<evidence type="ECO:0000313" key="3">
    <source>
        <dbReference type="Proteomes" id="UP000256485"/>
    </source>
</evidence>
<comment type="caution">
    <text evidence="2">The sequence shown here is derived from an EMBL/GenBank/DDBJ whole genome shotgun (WGS) entry which is preliminary data.</text>
</comment>
<dbReference type="RefSeq" id="WP_115849336.1">
    <property type="nucleotide sequence ID" value="NZ_QTUC01000001.1"/>
</dbReference>
<name>A0A3D9V2H3_THECX</name>
<dbReference type="Pfam" id="PF26571">
    <property type="entry name" value="VldE"/>
    <property type="match status" value="1"/>
</dbReference>
<accession>A0A3D9V2H3</accession>
<proteinExistence type="predicted"/>
<reference evidence="2 3" key="1">
    <citation type="submission" date="2018-08" db="EMBL/GenBank/DDBJ databases">
        <title>Sequencing the genomes of 1000 actinobacteria strains.</title>
        <authorList>
            <person name="Klenk H.-P."/>
        </authorList>
    </citation>
    <scope>NUCLEOTIDE SEQUENCE [LARGE SCALE GENOMIC DNA]</scope>
    <source>
        <strain evidence="2 3">DSM 22891</strain>
    </source>
</reference>
<evidence type="ECO:0000259" key="1">
    <source>
        <dbReference type="Pfam" id="PF26571"/>
    </source>
</evidence>
<dbReference type="Proteomes" id="UP000256485">
    <property type="component" value="Unassembled WGS sequence"/>
</dbReference>
<feature type="domain" description="ARB-07466-like C-terminal" evidence="1">
    <location>
        <begin position="236"/>
        <end position="284"/>
    </location>
</feature>
<evidence type="ECO:0000313" key="2">
    <source>
        <dbReference type="EMBL" id="REF35576.1"/>
    </source>
</evidence>
<dbReference type="EMBL" id="QTUC01000001">
    <property type="protein sequence ID" value="REF35576.1"/>
    <property type="molecule type" value="Genomic_DNA"/>
</dbReference>
<organism evidence="2 3">
    <name type="scientific">Thermasporomyces composti</name>
    <dbReference type="NCBI Taxonomy" id="696763"/>
    <lineage>
        <taxon>Bacteria</taxon>
        <taxon>Bacillati</taxon>
        <taxon>Actinomycetota</taxon>
        <taxon>Actinomycetes</taxon>
        <taxon>Propionibacteriales</taxon>
        <taxon>Nocardioidaceae</taxon>
        <taxon>Thermasporomyces</taxon>
    </lineage>
</organism>
<dbReference type="OrthoDB" id="5171895at2"/>
<protein>
    <recommendedName>
        <fullName evidence="1">ARB-07466-like C-terminal domain-containing protein</fullName>
    </recommendedName>
</protein>
<keyword evidence="3" id="KW-1185">Reference proteome</keyword>
<gene>
    <name evidence="2" type="ORF">DFJ64_0957</name>
</gene>
<dbReference type="InterPro" id="IPR058593">
    <property type="entry name" value="ARB_07466-like_C"/>
</dbReference>
<sequence>MIRKILGYLLIALIAGGLVVVGSVVASELILRQPLKEHCSASAGGATVRLTVEEAENAALISALSIRLGMPPRAATIALATAFQESGMRNIDYGHLDSLGLFQQRPSQGWGSPEQILDPYYSTTTFYTALAKVDGYTEMEIADAAQKVQISADGSAYAQHEPGARALASSLTGYSPGGFFCALRDDEPRAARPDGLRAELTKAFGDRAGPARVRRDADTRAAGLGRGDEATAVVEVDPPSSSTGWAVAQWAVAYAKRYGVTEVSYDGRVWSLEDSSEGWHDGENAPSNRVLIAFDERR</sequence>
<dbReference type="AlphaFoldDB" id="A0A3D9V2H3"/>